<dbReference type="GO" id="GO:0004325">
    <property type="term" value="F:ferrochelatase activity"/>
    <property type="evidence" value="ECO:0007669"/>
    <property type="project" value="InterPro"/>
</dbReference>
<dbReference type="Pfam" id="PF13241">
    <property type="entry name" value="NAD_binding_7"/>
    <property type="match status" value="1"/>
</dbReference>
<keyword evidence="5" id="KW-0627">Porphyrin biosynthesis</keyword>
<dbReference type="Gene3D" id="3.40.50.720">
    <property type="entry name" value="NAD(P)-binding Rossmann-like Domain"/>
    <property type="match status" value="1"/>
</dbReference>
<sequence length="214" mass="23245">MNGYYPVMLKLQGCRCIVVGGGPIAERKVLGLLEAGADQVTVIALDFTPRIEELARGGHIETKARAYASGDAKAARLVFAATDQAELNRQIALDGEQAGIWVNRADEAAAGTFINPSVVRRGELVVAVSASGASPALSSRIREELARQYGQEYIGSTARLKELRERVKLTIGDRRLRSEVLKLAACEAPRQSEEDGDIDVWIERLIAATDRRNT</sequence>
<dbReference type="UniPathway" id="UPA00262">
    <property type="reaction ID" value="UER00222"/>
</dbReference>
<dbReference type="PANTHER" id="PTHR35330">
    <property type="entry name" value="SIROHEME BIOSYNTHESIS PROTEIN MET8"/>
    <property type="match status" value="1"/>
</dbReference>
<dbReference type="SUPFAM" id="SSF75615">
    <property type="entry name" value="Siroheme synthase middle domains-like"/>
    <property type="match status" value="1"/>
</dbReference>
<protein>
    <recommendedName>
        <fullName evidence="2">precorrin-2 dehydrogenase</fullName>
        <ecNumber evidence="2">1.3.1.76</ecNumber>
    </recommendedName>
</protein>
<dbReference type="Pfam" id="PF14824">
    <property type="entry name" value="Sirohm_synth_M"/>
    <property type="match status" value="1"/>
</dbReference>
<name>A0A1B2DRP9_9BACL</name>
<dbReference type="InterPro" id="IPR006367">
    <property type="entry name" value="Sirohaem_synthase_N"/>
</dbReference>
<evidence type="ECO:0000256" key="2">
    <source>
        <dbReference type="ARBA" id="ARBA00012400"/>
    </source>
</evidence>
<dbReference type="SUPFAM" id="SSF51735">
    <property type="entry name" value="NAD(P)-binding Rossmann-fold domains"/>
    <property type="match status" value="1"/>
</dbReference>
<comment type="pathway">
    <text evidence="1">Porphyrin-containing compound metabolism; siroheme biosynthesis; sirohydrochlorin from precorrin-2: step 1/1.</text>
</comment>
<evidence type="ECO:0000256" key="4">
    <source>
        <dbReference type="ARBA" id="ARBA00023027"/>
    </source>
</evidence>
<accession>A0A1B2DRP9</accession>
<dbReference type="InterPro" id="IPR042518">
    <property type="entry name" value="SirC_C"/>
</dbReference>
<keyword evidence="3" id="KW-0560">Oxidoreductase</keyword>
<proteinExistence type="predicted"/>
<feature type="domain" description="Siroheme synthase central" evidence="7">
    <location>
        <begin position="121"/>
        <end position="148"/>
    </location>
</feature>
<evidence type="ECO:0000256" key="3">
    <source>
        <dbReference type="ARBA" id="ARBA00023002"/>
    </source>
</evidence>
<dbReference type="RefSeq" id="WP_099521305.1">
    <property type="nucleotide sequence ID" value="NZ_CP016808.1"/>
</dbReference>
<dbReference type="PANTHER" id="PTHR35330:SF1">
    <property type="entry name" value="SIROHEME BIOSYNTHESIS PROTEIN MET8"/>
    <property type="match status" value="1"/>
</dbReference>
<dbReference type="NCBIfam" id="TIGR01470">
    <property type="entry name" value="cysG_Nterm"/>
    <property type="match status" value="1"/>
</dbReference>
<dbReference type="InterPro" id="IPR028281">
    <property type="entry name" value="Sirohaem_synthase_central"/>
</dbReference>
<evidence type="ECO:0000256" key="1">
    <source>
        <dbReference type="ARBA" id="ARBA00005010"/>
    </source>
</evidence>
<comment type="catalytic activity">
    <reaction evidence="6">
        <text>precorrin-2 + NAD(+) = sirohydrochlorin + NADH + 2 H(+)</text>
        <dbReference type="Rhea" id="RHEA:15613"/>
        <dbReference type="ChEBI" id="CHEBI:15378"/>
        <dbReference type="ChEBI" id="CHEBI:57540"/>
        <dbReference type="ChEBI" id="CHEBI:57945"/>
        <dbReference type="ChEBI" id="CHEBI:58351"/>
        <dbReference type="ChEBI" id="CHEBI:58827"/>
        <dbReference type="EC" id="1.3.1.76"/>
    </reaction>
</comment>
<dbReference type="GO" id="GO:0043115">
    <property type="term" value="F:precorrin-2 dehydrogenase activity"/>
    <property type="evidence" value="ECO:0007669"/>
    <property type="project" value="UniProtKB-EC"/>
</dbReference>
<dbReference type="AlphaFoldDB" id="A0A1B2DRP9"/>
<organism evidence="8">
    <name type="scientific">Paenibacillus sp. BIHB 4019</name>
    <dbReference type="NCBI Taxonomy" id="1870819"/>
    <lineage>
        <taxon>Bacteria</taxon>
        <taxon>Bacillati</taxon>
        <taxon>Bacillota</taxon>
        <taxon>Bacilli</taxon>
        <taxon>Bacillales</taxon>
        <taxon>Paenibacillaceae</taxon>
        <taxon>Paenibacillus</taxon>
    </lineage>
</organism>
<dbReference type="InterPro" id="IPR036291">
    <property type="entry name" value="NAD(P)-bd_dom_sf"/>
</dbReference>
<dbReference type="InterPro" id="IPR028161">
    <property type="entry name" value="Met8-like"/>
</dbReference>
<keyword evidence="4" id="KW-0520">NAD</keyword>
<dbReference type="GO" id="GO:0019354">
    <property type="term" value="P:siroheme biosynthetic process"/>
    <property type="evidence" value="ECO:0007669"/>
    <property type="project" value="UniProtKB-UniPathway"/>
</dbReference>
<dbReference type="EMBL" id="CP016808">
    <property type="protein sequence ID" value="ANY70389.1"/>
    <property type="molecule type" value="Genomic_DNA"/>
</dbReference>
<dbReference type="Gene3D" id="1.10.8.610">
    <property type="entry name" value="SirC, precorrin-2 dehydrogenase, C-terminal helical domain-like"/>
    <property type="match status" value="1"/>
</dbReference>
<evidence type="ECO:0000256" key="5">
    <source>
        <dbReference type="ARBA" id="ARBA00023244"/>
    </source>
</evidence>
<evidence type="ECO:0000256" key="6">
    <source>
        <dbReference type="ARBA" id="ARBA00047561"/>
    </source>
</evidence>
<evidence type="ECO:0000313" key="8">
    <source>
        <dbReference type="EMBL" id="ANY70389.1"/>
    </source>
</evidence>
<gene>
    <name evidence="8" type="ORF">BBD42_30745</name>
</gene>
<reference evidence="8" key="1">
    <citation type="submission" date="2016-08" db="EMBL/GenBank/DDBJ databases">
        <title>Complete Genome Seqeunce of Paenibacillus sp. BIHB 4019 from tea rhizoplane.</title>
        <authorList>
            <person name="Thakur R."/>
            <person name="Swarnkar M.K."/>
            <person name="Gulati A."/>
        </authorList>
    </citation>
    <scope>NUCLEOTIDE SEQUENCE [LARGE SCALE GENOMIC DNA]</scope>
    <source>
        <strain evidence="8">BIHB4019</strain>
    </source>
</reference>
<evidence type="ECO:0000259" key="7">
    <source>
        <dbReference type="Pfam" id="PF14824"/>
    </source>
</evidence>
<dbReference type="EC" id="1.3.1.76" evidence="2"/>